<dbReference type="Gene3D" id="1.10.238.20">
    <property type="entry name" value="Pheromone/general odorant binding protein domain"/>
    <property type="match status" value="1"/>
</dbReference>
<gene>
    <name evidence="2" type="primary">PBP10</name>
</gene>
<feature type="chain" id="PRO_5012882600" evidence="1">
    <location>
        <begin position="18"/>
        <end position="135"/>
    </location>
</feature>
<sequence length="135" mass="14790">MKVLCLALFLLAAIVLGDEVQDRYDNVHKGCQKDPALYVDDAIFAKLKRGEKVNNLPANFGAHAFCMLKNLDLQDSQGKIQQAAVQKAVERSEADQVKAKRITAECSALNKGTKEDSALALFDCLGKNRINIGQL</sequence>
<evidence type="ECO:0000256" key="1">
    <source>
        <dbReference type="SAM" id="SignalP"/>
    </source>
</evidence>
<proteinExistence type="evidence at transcript level"/>
<dbReference type="EMBL" id="KX814430">
    <property type="protein sequence ID" value="APG79371.1"/>
    <property type="molecule type" value="mRNA"/>
</dbReference>
<accession>A0A1L3KPR4</accession>
<evidence type="ECO:0000313" key="2">
    <source>
        <dbReference type="EMBL" id="APG79371.1"/>
    </source>
</evidence>
<organism evidence="2">
    <name type="scientific">Cyrtotrachelus buqueti</name>
    <dbReference type="NCBI Taxonomy" id="1892066"/>
    <lineage>
        <taxon>Eukaryota</taxon>
        <taxon>Metazoa</taxon>
        <taxon>Ecdysozoa</taxon>
        <taxon>Arthropoda</taxon>
        <taxon>Hexapoda</taxon>
        <taxon>Insecta</taxon>
        <taxon>Pterygota</taxon>
        <taxon>Neoptera</taxon>
        <taxon>Endopterygota</taxon>
        <taxon>Coleoptera</taxon>
        <taxon>Polyphaga</taxon>
        <taxon>Cucujiformia</taxon>
        <taxon>Curculionidae</taxon>
        <taxon>Dryophthorinae</taxon>
        <taxon>Cyrtotrachelus</taxon>
    </lineage>
</organism>
<dbReference type="InterPro" id="IPR006170">
    <property type="entry name" value="PBP/GOBP"/>
</dbReference>
<feature type="signal peptide" evidence="1">
    <location>
        <begin position="1"/>
        <end position="17"/>
    </location>
</feature>
<dbReference type="GO" id="GO:0005549">
    <property type="term" value="F:odorant binding"/>
    <property type="evidence" value="ECO:0007669"/>
    <property type="project" value="InterPro"/>
</dbReference>
<protein>
    <submittedName>
        <fullName evidence="2">Pheromone binding protein 10</fullName>
    </submittedName>
</protein>
<keyword evidence="1" id="KW-0732">Signal</keyword>
<dbReference type="SUPFAM" id="SSF47565">
    <property type="entry name" value="Insect pheromone/odorant-binding proteins"/>
    <property type="match status" value="1"/>
</dbReference>
<dbReference type="Pfam" id="PF01395">
    <property type="entry name" value="PBP_GOBP"/>
    <property type="match status" value="1"/>
</dbReference>
<reference evidence="2" key="1">
    <citation type="submission" date="2016-09" db="EMBL/GenBank/DDBJ databases">
        <title>The developmental transcriptome of the bamboo snout beetle Cyrtotrachelus buqueti and insights into pheromone-binding proteins.</title>
        <authorList>
            <person name="Su T."/>
            <person name="Yang H."/>
        </authorList>
    </citation>
    <scope>NUCLEOTIDE SEQUENCE</scope>
</reference>
<dbReference type="CDD" id="cd23992">
    <property type="entry name" value="PBP_GOBP"/>
    <property type="match status" value="1"/>
</dbReference>
<name>A0A1L3KPR4_9CUCU</name>
<dbReference type="AlphaFoldDB" id="A0A1L3KPR4"/>
<dbReference type="InterPro" id="IPR036728">
    <property type="entry name" value="PBP_GOBP_sf"/>
</dbReference>